<dbReference type="Proteomes" id="UP000732619">
    <property type="component" value="Unassembled WGS sequence"/>
</dbReference>
<evidence type="ECO:0000259" key="1">
    <source>
        <dbReference type="Pfam" id="PF01863"/>
    </source>
</evidence>
<dbReference type="InterPro" id="IPR053136">
    <property type="entry name" value="UTP_pyrophosphatase-like"/>
</dbReference>
<evidence type="ECO:0000313" key="3">
    <source>
        <dbReference type="Proteomes" id="UP000732619"/>
    </source>
</evidence>
<organism evidence="2 3">
    <name type="scientific">Methanobrevibacter olleyae</name>
    <dbReference type="NCBI Taxonomy" id="294671"/>
    <lineage>
        <taxon>Archaea</taxon>
        <taxon>Methanobacteriati</taxon>
        <taxon>Methanobacteriota</taxon>
        <taxon>Methanomada group</taxon>
        <taxon>Methanobacteria</taxon>
        <taxon>Methanobacteriales</taxon>
        <taxon>Methanobacteriaceae</taxon>
        <taxon>Methanobrevibacter</taxon>
    </lineage>
</organism>
<dbReference type="CDD" id="cd07344">
    <property type="entry name" value="M48_yhfN_like"/>
    <property type="match status" value="1"/>
</dbReference>
<comment type="caution">
    <text evidence="2">The sequence shown here is derived from an EMBL/GenBank/DDBJ whole genome shotgun (WGS) entry which is preliminary data.</text>
</comment>
<dbReference type="AlphaFoldDB" id="A0A8T3VVG4"/>
<reference evidence="2" key="1">
    <citation type="submission" date="2019-04" db="EMBL/GenBank/DDBJ databases">
        <title>Evolution of Biomass-Degrading Anaerobic Consortia Revealed by Metagenomics.</title>
        <authorList>
            <person name="Peng X."/>
        </authorList>
    </citation>
    <scope>NUCLEOTIDE SEQUENCE</scope>
    <source>
        <strain evidence="2">SIG14</strain>
    </source>
</reference>
<feature type="domain" description="YgjP-like metallopeptidase" evidence="1">
    <location>
        <begin position="26"/>
        <end position="233"/>
    </location>
</feature>
<dbReference type="Gene3D" id="3.30.2010.10">
    <property type="entry name" value="Metalloproteases ('zincins'), catalytic domain"/>
    <property type="match status" value="1"/>
</dbReference>
<proteinExistence type="predicted"/>
<protein>
    <submittedName>
        <fullName evidence="2">M48 family metallopeptidase</fullName>
    </submittedName>
</protein>
<sequence length="235" mass="28132">MSDKMVEREEIEIEGIPIILERKNIKNLYLRIKPDGTVKVSSPIRLSDDAINEFVSSRMDWIKDTRARMLENPPKPKVKYKDGETHYIWGEPYTLQLISNEYAKKAFYDSEKSIIYLPVPKRSNIKQREKVLFELYRDEMKRNLDYFLEKCTYFVGKEPKEIKIRNMKNWGNCRKDKRVTLNLKLAKKPPICTEYVLIHELCHLIEFNHGPRFKALMDNFCPNWRDIKKLLNEEQ</sequence>
<dbReference type="EMBL" id="SUTG01000001">
    <property type="protein sequence ID" value="MBE6511629.1"/>
    <property type="molecule type" value="Genomic_DNA"/>
</dbReference>
<accession>A0A8T3VVG4</accession>
<dbReference type="Pfam" id="PF01863">
    <property type="entry name" value="YgjP-like"/>
    <property type="match status" value="1"/>
</dbReference>
<dbReference type="PANTHER" id="PTHR30399">
    <property type="entry name" value="UNCHARACTERIZED PROTEIN YGJP"/>
    <property type="match status" value="1"/>
</dbReference>
<gene>
    <name evidence="2" type="ORF">E7Z75_00560</name>
</gene>
<dbReference type="InterPro" id="IPR002725">
    <property type="entry name" value="YgjP-like_metallopeptidase"/>
</dbReference>
<name>A0A8T3VVG4_METOL</name>
<evidence type="ECO:0000313" key="2">
    <source>
        <dbReference type="EMBL" id="MBE6511629.1"/>
    </source>
</evidence>
<dbReference type="PANTHER" id="PTHR30399:SF1">
    <property type="entry name" value="UTP PYROPHOSPHATASE"/>
    <property type="match status" value="1"/>
</dbReference>